<dbReference type="SUPFAM" id="SSF47413">
    <property type="entry name" value="lambda repressor-like DNA-binding domains"/>
    <property type="match status" value="1"/>
</dbReference>
<keyword evidence="3" id="KW-1185">Reference proteome</keyword>
<dbReference type="GO" id="GO:0003677">
    <property type="term" value="F:DNA binding"/>
    <property type="evidence" value="ECO:0007669"/>
    <property type="project" value="InterPro"/>
</dbReference>
<evidence type="ECO:0000313" key="3">
    <source>
        <dbReference type="Proteomes" id="UP000279594"/>
    </source>
</evidence>
<sequence length="147" mass="15586">MSTIGEALKAERLRLGMNQEDFGAAGGVKKRTQISYEQDERSPDAVYLRAISAIGVDVQFILTGDQAAASLTDDEKELLSGYRGLDIRGKAGVLGMIDGMTAAPATKPAQQKADTATPTVIFHGKVGQQVTGDVTGKQTFNVGTKRK</sequence>
<dbReference type="CDD" id="cd00093">
    <property type="entry name" value="HTH_XRE"/>
    <property type="match status" value="1"/>
</dbReference>
<dbReference type="Gene3D" id="1.10.260.40">
    <property type="entry name" value="lambda repressor-like DNA-binding domains"/>
    <property type="match status" value="1"/>
</dbReference>
<dbReference type="InterPro" id="IPR001387">
    <property type="entry name" value="Cro/C1-type_HTH"/>
</dbReference>
<name>A0A3G2E5C1_9BURK</name>
<dbReference type="RefSeq" id="WP_121668706.1">
    <property type="nucleotide sequence ID" value="NZ_CP033019.1"/>
</dbReference>
<evidence type="ECO:0000259" key="1">
    <source>
        <dbReference type="PROSITE" id="PS50943"/>
    </source>
</evidence>
<accession>A0A3G2E5C1</accession>
<dbReference type="EMBL" id="CP033019">
    <property type="protein sequence ID" value="AYM75182.1"/>
    <property type="molecule type" value="Genomic_DNA"/>
</dbReference>
<proteinExistence type="predicted"/>
<feature type="domain" description="HTH cro/C1-type" evidence="1">
    <location>
        <begin position="8"/>
        <end position="61"/>
    </location>
</feature>
<dbReference type="SMART" id="SM00530">
    <property type="entry name" value="HTH_XRE"/>
    <property type="match status" value="1"/>
</dbReference>
<dbReference type="AlphaFoldDB" id="A0A3G2E5C1"/>
<dbReference type="PROSITE" id="PS50943">
    <property type="entry name" value="HTH_CROC1"/>
    <property type="match status" value="1"/>
</dbReference>
<gene>
    <name evidence="2" type="ORF">D9M09_04730</name>
</gene>
<evidence type="ECO:0000313" key="2">
    <source>
        <dbReference type="EMBL" id="AYM75182.1"/>
    </source>
</evidence>
<organism evidence="2 3">
    <name type="scientific">Janthinobacterium agaricidamnosum</name>
    <dbReference type="NCBI Taxonomy" id="55508"/>
    <lineage>
        <taxon>Bacteria</taxon>
        <taxon>Pseudomonadati</taxon>
        <taxon>Pseudomonadota</taxon>
        <taxon>Betaproteobacteria</taxon>
        <taxon>Burkholderiales</taxon>
        <taxon>Oxalobacteraceae</taxon>
        <taxon>Janthinobacterium</taxon>
    </lineage>
</organism>
<reference evidence="2 3" key="1">
    <citation type="submission" date="2018-10" db="EMBL/GenBank/DDBJ databases">
        <title>Effects of UV and annual dynamics of microbial communities in freshwater RAS systems.</title>
        <authorList>
            <person name="Bekkelund A.K."/>
            <person name="Hansen B.R."/>
            <person name="Stokken H."/>
            <person name="Eriksen B.F."/>
            <person name="Kashulin N.A."/>
        </authorList>
    </citation>
    <scope>NUCLEOTIDE SEQUENCE [LARGE SCALE GENOMIC DNA]</scope>
    <source>
        <strain evidence="2 3">BHSEK</strain>
    </source>
</reference>
<dbReference type="Proteomes" id="UP000279594">
    <property type="component" value="Chromosome"/>
</dbReference>
<dbReference type="InterPro" id="IPR010982">
    <property type="entry name" value="Lambda_DNA-bd_dom_sf"/>
</dbReference>
<protein>
    <submittedName>
        <fullName evidence="2">XRE family transcriptional regulator</fullName>
    </submittedName>
</protein>